<protein>
    <submittedName>
        <fullName evidence="3">Uncharacterized protein LOC116951122</fullName>
    </submittedName>
</protein>
<dbReference type="KEGG" id="pmrn:116951122"/>
<reference evidence="3" key="1">
    <citation type="submission" date="2025-08" db="UniProtKB">
        <authorList>
            <consortium name="RefSeq"/>
        </authorList>
    </citation>
    <scope>IDENTIFICATION</scope>
    <source>
        <tissue evidence="3">Sperm</tissue>
    </source>
</reference>
<accession>A0AAJ7TXJ9</accession>
<dbReference type="RefSeq" id="XP_032825434.1">
    <property type="nucleotide sequence ID" value="XM_032969543.1"/>
</dbReference>
<feature type="region of interest" description="Disordered" evidence="1">
    <location>
        <begin position="231"/>
        <end position="293"/>
    </location>
</feature>
<name>A0AAJ7TXJ9_PETMA</name>
<dbReference type="GeneID" id="116951122"/>
<evidence type="ECO:0000313" key="3">
    <source>
        <dbReference type="RefSeq" id="XP_032825434.1"/>
    </source>
</evidence>
<keyword evidence="2" id="KW-1185">Reference proteome</keyword>
<dbReference type="AlphaFoldDB" id="A0AAJ7TXJ9"/>
<evidence type="ECO:0000313" key="2">
    <source>
        <dbReference type="Proteomes" id="UP001318040"/>
    </source>
</evidence>
<organism evidence="2 3">
    <name type="scientific">Petromyzon marinus</name>
    <name type="common">Sea lamprey</name>
    <dbReference type="NCBI Taxonomy" id="7757"/>
    <lineage>
        <taxon>Eukaryota</taxon>
        <taxon>Metazoa</taxon>
        <taxon>Chordata</taxon>
        <taxon>Craniata</taxon>
        <taxon>Vertebrata</taxon>
        <taxon>Cyclostomata</taxon>
        <taxon>Hyperoartia</taxon>
        <taxon>Petromyzontiformes</taxon>
        <taxon>Petromyzontidae</taxon>
        <taxon>Petromyzon</taxon>
    </lineage>
</organism>
<evidence type="ECO:0000256" key="1">
    <source>
        <dbReference type="SAM" id="MobiDB-lite"/>
    </source>
</evidence>
<gene>
    <name evidence="3" type="primary">LOC116951122</name>
</gene>
<proteinExistence type="predicted"/>
<sequence length="383" mass="41105">METDAALHTSDSFGLSPGGGRVGSLLWRSCSATLRGCRSSWKRQTCSWHCWAKKTTARASSCSFWPALQRASMAVSQPAMTGEGLKNAGKSWASTTELLPAEQAALVDGAGGVGRPDYGVTWRRDEVATLLSTWASRSIQRKALRVGTQLQSVPRDRQCRTKIKKLKSRYQQLREWQRAGACISWPFFQCIKAIMAGGQHGDDAGESGDEGQHAGLLFGCDRDYKRPDTGEQALASAAEPSSARPVKPYDEEESGERVQMSAVSLAHEASPPLKPSLGNGARAPQQKRQQHQRLLDMETWRAERREGAMRELARIVSSVLGSGDFTSIVAPPSPVPHSLSARGPLSDAALGELLPPGASPVLGVLAPDALASQGDSSCRVNCG</sequence>
<dbReference type="Proteomes" id="UP001318040">
    <property type="component" value="Chromosome 42"/>
</dbReference>